<protein>
    <submittedName>
        <fullName evidence="6">Uncharacterized protein</fullName>
    </submittedName>
</protein>
<dbReference type="Proteomes" id="UP000467841">
    <property type="component" value="Unassembled WGS sequence"/>
</dbReference>
<evidence type="ECO:0000313" key="6">
    <source>
        <dbReference type="EMBL" id="CAA7026300.1"/>
    </source>
</evidence>
<dbReference type="OrthoDB" id="664960at2759"/>
<dbReference type="InterPro" id="IPR002182">
    <property type="entry name" value="NB-ARC"/>
</dbReference>
<comment type="caution">
    <text evidence="6">The sequence shown here is derived from an EMBL/GenBank/DDBJ whole genome shotgun (WGS) entry which is preliminary data.</text>
</comment>
<keyword evidence="7" id="KW-1185">Reference proteome</keyword>
<dbReference type="Pfam" id="PF00931">
    <property type="entry name" value="NB-ARC"/>
    <property type="match status" value="1"/>
</dbReference>
<organism evidence="6 7">
    <name type="scientific">Microthlaspi erraticum</name>
    <dbReference type="NCBI Taxonomy" id="1685480"/>
    <lineage>
        <taxon>Eukaryota</taxon>
        <taxon>Viridiplantae</taxon>
        <taxon>Streptophyta</taxon>
        <taxon>Embryophyta</taxon>
        <taxon>Tracheophyta</taxon>
        <taxon>Spermatophyta</taxon>
        <taxon>Magnoliopsida</taxon>
        <taxon>eudicotyledons</taxon>
        <taxon>Gunneridae</taxon>
        <taxon>Pentapetalae</taxon>
        <taxon>rosids</taxon>
        <taxon>malvids</taxon>
        <taxon>Brassicales</taxon>
        <taxon>Brassicaceae</taxon>
        <taxon>Coluteocarpeae</taxon>
        <taxon>Microthlaspi</taxon>
    </lineage>
</organism>
<keyword evidence="1" id="KW-0677">Repeat</keyword>
<dbReference type="PRINTS" id="PR00364">
    <property type="entry name" value="DISEASERSIST"/>
</dbReference>
<dbReference type="GO" id="GO:0098542">
    <property type="term" value="P:defense response to other organism"/>
    <property type="evidence" value="ECO:0007669"/>
    <property type="project" value="TreeGrafter"/>
</dbReference>
<dbReference type="FunFam" id="1.10.10.10:FF:000322">
    <property type="entry name" value="Probable disease resistance protein At1g63360"/>
    <property type="match status" value="1"/>
</dbReference>
<evidence type="ECO:0000256" key="3">
    <source>
        <dbReference type="SAM" id="Coils"/>
    </source>
</evidence>
<dbReference type="AlphaFoldDB" id="A0A6D2IFE2"/>
<keyword evidence="3" id="KW-0175">Coiled coil</keyword>
<dbReference type="InterPro" id="IPR044974">
    <property type="entry name" value="Disease_R_plants"/>
</dbReference>
<keyword evidence="2" id="KW-0611">Plant defense</keyword>
<feature type="coiled-coil region" evidence="3">
    <location>
        <begin position="1"/>
        <end position="28"/>
    </location>
</feature>
<evidence type="ECO:0000313" key="7">
    <source>
        <dbReference type="Proteomes" id="UP000467841"/>
    </source>
</evidence>
<dbReference type="InterPro" id="IPR036388">
    <property type="entry name" value="WH-like_DNA-bd_sf"/>
</dbReference>
<dbReference type="FunFam" id="1.10.8.430:FF:000003">
    <property type="entry name" value="Probable disease resistance protein At5g66910"/>
    <property type="match status" value="1"/>
</dbReference>
<evidence type="ECO:0000259" key="4">
    <source>
        <dbReference type="Pfam" id="PF00931"/>
    </source>
</evidence>
<dbReference type="InterPro" id="IPR027417">
    <property type="entry name" value="P-loop_NTPase"/>
</dbReference>
<dbReference type="Gene3D" id="1.10.10.10">
    <property type="entry name" value="Winged helix-like DNA-binding domain superfamily/Winged helix DNA-binding domain"/>
    <property type="match status" value="1"/>
</dbReference>
<evidence type="ECO:0000259" key="5">
    <source>
        <dbReference type="Pfam" id="PF23559"/>
    </source>
</evidence>
<proteinExistence type="predicted"/>
<feature type="domain" description="NB-ARC" evidence="4">
    <location>
        <begin position="128"/>
        <end position="294"/>
    </location>
</feature>
<dbReference type="InterPro" id="IPR058922">
    <property type="entry name" value="WHD_DRP"/>
</dbReference>
<dbReference type="GO" id="GO:0043531">
    <property type="term" value="F:ADP binding"/>
    <property type="evidence" value="ECO:0007669"/>
    <property type="project" value="InterPro"/>
</dbReference>
<gene>
    <name evidence="6" type="ORF">MERR_LOCUS13535</name>
</gene>
<evidence type="ECO:0000256" key="1">
    <source>
        <dbReference type="ARBA" id="ARBA00022737"/>
    </source>
</evidence>
<dbReference type="PANTHER" id="PTHR23155:SF1192">
    <property type="entry name" value="DISEASE RESISTANCE PROTEIN RFL1-RELATED"/>
    <property type="match status" value="1"/>
</dbReference>
<dbReference type="PANTHER" id="PTHR23155">
    <property type="entry name" value="DISEASE RESISTANCE PROTEIN RP"/>
    <property type="match status" value="1"/>
</dbReference>
<evidence type="ECO:0000256" key="2">
    <source>
        <dbReference type="ARBA" id="ARBA00022821"/>
    </source>
</evidence>
<dbReference type="Gene3D" id="3.40.50.300">
    <property type="entry name" value="P-loop containing nucleotide triphosphate hydrolases"/>
    <property type="match status" value="1"/>
</dbReference>
<dbReference type="FunFam" id="3.40.50.300:FF:001091">
    <property type="entry name" value="Probable disease resistance protein At1g61300"/>
    <property type="match status" value="1"/>
</dbReference>
<feature type="domain" description="Disease resistance protein winged helix" evidence="5">
    <location>
        <begin position="377"/>
        <end position="444"/>
    </location>
</feature>
<accession>A0A6D2IFE2</accession>
<reference evidence="6" key="1">
    <citation type="submission" date="2020-01" db="EMBL/GenBank/DDBJ databases">
        <authorList>
            <person name="Mishra B."/>
        </authorList>
    </citation>
    <scope>NUCLEOTIDE SEQUENCE [LARGE SCALE GENOMIC DNA]</scope>
</reference>
<name>A0A6D2IFE2_9BRAS</name>
<dbReference type="Gene3D" id="1.10.8.430">
    <property type="entry name" value="Helical domain of apoptotic protease-activating factors"/>
    <property type="match status" value="1"/>
</dbReference>
<dbReference type="EMBL" id="CACVBM020001051">
    <property type="protein sequence ID" value="CAA7026300.1"/>
    <property type="molecule type" value="Genomic_DNA"/>
</dbReference>
<dbReference type="InterPro" id="IPR042197">
    <property type="entry name" value="Apaf_helical"/>
</dbReference>
<dbReference type="SUPFAM" id="SSF52540">
    <property type="entry name" value="P-loop containing nucleoside triphosphate hydrolases"/>
    <property type="match status" value="1"/>
</dbReference>
<dbReference type="Pfam" id="PF23559">
    <property type="entry name" value="WHD_DRP"/>
    <property type="match status" value="1"/>
</dbReference>
<sequence length="480" mass="53971">MDALRMEVENLNAMINELSKRVSKEKDRGLQTLPEVDEWITWAEEVETKASNLLDGSISECHILSKCDDFSEISSSTHSYNESVRMTLKEVEALRSKGVFKVLVERSPLSLVKKILPPLQKIVSREILFEKVWKCLAGNQCGTLGLYGMAGVGKSNLLTRIKKKFEEVGDVSGHMILLVVVASDEVVESIQDEIYKRCYILLGGEAKDHKAKAIWNLLRRKRFVLLLDGIQKEVDLEEIGVPRPSRENGCKIVFTTRSREACGSKWVDAVEEVTCLGPEEAWEVFEEVVGETTLKSHPDIPQMARIVARKCGGLPLALTLAGKTMSCKRTVREWHHAINVLVSSTKKNSSSEVPILKFAYDNLPGEDIRSCFMYCTLFPKIWDISKQELVDCWIGEGMVKDEDREIAEMKGYEMIGDLVIMGFLTENESGDGVKMMHDMVLEMASWIASQASDSGRHAENIVVKCGKRIISCQRSMIGEW</sequence>